<name>A0A1Y6CR74_9BACT</name>
<organism evidence="1 2">
    <name type="scientific">Pseudobacteriovorax antillogorgiicola</name>
    <dbReference type="NCBI Taxonomy" id="1513793"/>
    <lineage>
        <taxon>Bacteria</taxon>
        <taxon>Pseudomonadati</taxon>
        <taxon>Bdellovibrionota</taxon>
        <taxon>Oligoflexia</taxon>
        <taxon>Oligoflexales</taxon>
        <taxon>Pseudobacteriovoracaceae</taxon>
        <taxon>Pseudobacteriovorax</taxon>
    </lineage>
</organism>
<dbReference type="OrthoDB" id="5297633at2"/>
<evidence type="ECO:0000313" key="1">
    <source>
        <dbReference type="EMBL" id="SMF83175.1"/>
    </source>
</evidence>
<evidence type="ECO:0008006" key="3">
    <source>
        <dbReference type="Google" id="ProtNLM"/>
    </source>
</evidence>
<dbReference type="Proteomes" id="UP000192907">
    <property type="component" value="Unassembled WGS sequence"/>
</dbReference>
<dbReference type="AlphaFoldDB" id="A0A1Y6CR74"/>
<gene>
    <name evidence="1" type="ORF">SAMN06296036_1455</name>
</gene>
<accession>A0A1Y6CR74</accession>
<dbReference type="STRING" id="1513793.SAMN06296036_1455"/>
<sequence>MLPSFDALMSLETMSLQILSHLKPPAESTSVSIAESPLVRIRDLSLLSSHMPRDELRSLLRSVQGQQLTAFAVRHVATNLSILAHYQADPSDALADQIDETDRAIFMTLFDDYLKHDLIPVVGFDPTGVLVKTVPVGTCRAFDSYDLPDCSKKAQLFCSEHTSEQWWLKHADECQFTQSKMFHFYSDPKNSQAYSDEEMEAMIDDFWKKFSSWQDRPRGDQLLSCLMCLDIPSVEHLKTMSQRDLQKAFYKKSLALHPDQGGQTEDFLRLKESYERLKSFCR</sequence>
<dbReference type="Gene3D" id="1.10.287.110">
    <property type="entry name" value="DnaJ domain"/>
    <property type="match status" value="1"/>
</dbReference>
<dbReference type="CDD" id="cd06257">
    <property type="entry name" value="DnaJ"/>
    <property type="match status" value="1"/>
</dbReference>
<dbReference type="InterPro" id="IPR036869">
    <property type="entry name" value="J_dom_sf"/>
</dbReference>
<proteinExistence type="predicted"/>
<keyword evidence="2" id="KW-1185">Reference proteome</keyword>
<reference evidence="2" key="1">
    <citation type="submission" date="2017-04" db="EMBL/GenBank/DDBJ databases">
        <authorList>
            <person name="Varghese N."/>
            <person name="Submissions S."/>
        </authorList>
    </citation>
    <scope>NUCLEOTIDE SEQUENCE [LARGE SCALE GENOMIC DNA]</scope>
    <source>
        <strain evidence="2">RKEM611</strain>
    </source>
</reference>
<dbReference type="SUPFAM" id="SSF46565">
    <property type="entry name" value="Chaperone J-domain"/>
    <property type="match status" value="1"/>
</dbReference>
<dbReference type="RefSeq" id="WP_132326272.1">
    <property type="nucleotide sequence ID" value="NZ_FWZT01000045.1"/>
</dbReference>
<evidence type="ECO:0000313" key="2">
    <source>
        <dbReference type="Proteomes" id="UP000192907"/>
    </source>
</evidence>
<dbReference type="InterPro" id="IPR001623">
    <property type="entry name" value="DnaJ_domain"/>
</dbReference>
<protein>
    <recommendedName>
        <fullName evidence="3">DnaJ domain-containing protein</fullName>
    </recommendedName>
</protein>
<dbReference type="EMBL" id="FWZT01000045">
    <property type="protein sequence ID" value="SMF83175.1"/>
    <property type="molecule type" value="Genomic_DNA"/>
</dbReference>